<evidence type="ECO:0000313" key="1">
    <source>
        <dbReference type="EMBL" id="GID56315.1"/>
    </source>
</evidence>
<dbReference type="Proteomes" id="UP000612282">
    <property type="component" value="Unassembled WGS sequence"/>
</dbReference>
<reference evidence="1 2" key="1">
    <citation type="submission" date="2021-01" db="EMBL/GenBank/DDBJ databases">
        <title>Whole genome shotgun sequence of Actinoplanes couchii NBRC 106145.</title>
        <authorList>
            <person name="Komaki H."/>
            <person name="Tamura T."/>
        </authorList>
    </citation>
    <scope>NUCLEOTIDE SEQUENCE [LARGE SCALE GENOMIC DNA]</scope>
    <source>
        <strain evidence="1 2">NBRC 106145</strain>
    </source>
</reference>
<evidence type="ECO:0000313" key="2">
    <source>
        <dbReference type="Proteomes" id="UP000612282"/>
    </source>
</evidence>
<sequence length="254" mass="27201">MEHSKETNAARESAERAAAGAGVTVRAMNTTADSFACERFLAEVWKPPPGSPALAADVIMAMADAGSYVAGAFDGELLLAVCIGFWGPPGRAEMHSHVAGVLPGARRRDVGFALKLDQRAHVLENGGHEITWTFDPLVARNAHFNIRKLGGTAEKYLVDHYGPLSDGINGSDETDRLLLRWDLLASPARPVPPEGTILVAVPSDIESLRQQDPRSARDWRLAVREKLAGPLAGGARIVDFDRVAGGYVLDQGDC</sequence>
<dbReference type="PANTHER" id="PTHR41700:SF1">
    <property type="entry name" value="N-ACETYLTRANSFERASE DOMAIN-CONTAINING PROTEIN"/>
    <property type="match status" value="1"/>
</dbReference>
<organism evidence="1 2">
    <name type="scientific">Actinoplanes couchii</name>
    <dbReference type="NCBI Taxonomy" id="403638"/>
    <lineage>
        <taxon>Bacteria</taxon>
        <taxon>Bacillati</taxon>
        <taxon>Actinomycetota</taxon>
        <taxon>Actinomycetes</taxon>
        <taxon>Micromonosporales</taxon>
        <taxon>Micromonosporaceae</taxon>
        <taxon>Actinoplanes</taxon>
    </lineage>
</organism>
<name>A0ABQ3XCY0_9ACTN</name>
<dbReference type="RefSeq" id="WP_203797904.1">
    <property type="nucleotide sequence ID" value="NZ_BAAAQE010000034.1"/>
</dbReference>
<protein>
    <recommendedName>
        <fullName evidence="3">GNAT family N-acetyltransferase</fullName>
    </recommendedName>
</protein>
<dbReference type="InterPro" id="IPR038764">
    <property type="entry name" value="GNAT_N_AcTrfase_prd"/>
</dbReference>
<dbReference type="SUPFAM" id="SSF55729">
    <property type="entry name" value="Acyl-CoA N-acyltransferases (Nat)"/>
    <property type="match status" value="1"/>
</dbReference>
<dbReference type="PANTHER" id="PTHR41700">
    <property type="entry name" value="GCN5-RELATED N-ACETYLTRANSFERASE"/>
    <property type="match status" value="1"/>
</dbReference>
<gene>
    <name evidence="1" type="ORF">Aco03nite_047190</name>
</gene>
<dbReference type="Gene3D" id="3.40.630.30">
    <property type="match status" value="1"/>
</dbReference>
<proteinExistence type="predicted"/>
<comment type="caution">
    <text evidence="1">The sequence shown here is derived from an EMBL/GenBank/DDBJ whole genome shotgun (WGS) entry which is preliminary data.</text>
</comment>
<dbReference type="InterPro" id="IPR016181">
    <property type="entry name" value="Acyl_CoA_acyltransferase"/>
</dbReference>
<dbReference type="EMBL" id="BOMG01000057">
    <property type="protein sequence ID" value="GID56315.1"/>
    <property type="molecule type" value="Genomic_DNA"/>
</dbReference>
<accession>A0ABQ3XCY0</accession>
<keyword evidence="2" id="KW-1185">Reference proteome</keyword>
<evidence type="ECO:0008006" key="3">
    <source>
        <dbReference type="Google" id="ProtNLM"/>
    </source>
</evidence>